<reference evidence="1" key="1">
    <citation type="submission" date="2020-01" db="EMBL/GenBank/DDBJ databases">
        <title>Insect and environment-associated Actinomycetes.</title>
        <authorList>
            <person name="Currrie C."/>
            <person name="Chevrette M."/>
            <person name="Carlson C."/>
            <person name="Stubbendieck R."/>
            <person name="Wendt-Pienkowski E."/>
        </authorList>
    </citation>
    <scope>NUCLEOTIDE SEQUENCE</scope>
    <source>
        <strain evidence="1">SID12501</strain>
    </source>
</reference>
<evidence type="ECO:0000313" key="1">
    <source>
        <dbReference type="EMBL" id="NEC92602.1"/>
    </source>
</evidence>
<protein>
    <submittedName>
        <fullName evidence="1">Uncharacterized protein</fullName>
    </submittedName>
</protein>
<dbReference type="RefSeq" id="WP_164324429.1">
    <property type="nucleotide sequence ID" value="NZ_JAAGLU010000082.1"/>
</dbReference>
<name>A0A6B3C895_9ACTN</name>
<organism evidence="1">
    <name type="scientific">Streptomyces sp. SID12501</name>
    <dbReference type="NCBI Taxonomy" id="2706042"/>
    <lineage>
        <taxon>Bacteria</taxon>
        <taxon>Bacillati</taxon>
        <taxon>Actinomycetota</taxon>
        <taxon>Actinomycetes</taxon>
        <taxon>Kitasatosporales</taxon>
        <taxon>Streptomycetaceae</taxon>
        <taxon>Streptomyces</taxon>
    </lineage>
</organism>
<proteinExistence type="predicted"/>
<dbReference type="EMBL" id="JAAGLU010000082">
    <property type="protein sequence ID" value="NEC92602.1"/>
    <property type="molecule type" value="Genomic_DNA"/>
</dbReference>
<gene>
    <name evidence="1" type="ORF">G3I71_44185</name>
</gene>
<comment type="caution">
    <text evidence="1">The sequence shown here is derived from an EMBL/GenBank/DDBJ whole genome shotgun (WGS) entry which is preliminary data.</text>
</comment>
<dbReference type="AlphaFoldDB" id="A0A6B3C895"/>
<sequence length="63" mass="7288">MVGKDTFKFASYRVADSDYDGGVDHYNGNRYTINMTRDGEGRYNFYYGDGIKRLAGYDYRTCS</sequence>
<accession>A0A6B3C895</accession>